<reference evidence="1 2" key="1">
    <citation type="journal article" date="2016" name="J. Hazard. Mater.">
        <title>A newly isolated Pseudomonas putida S-1 strain for batch-mode-propanethiol degradation and continuous treatment of propanethiol-containing waste gas.</title>
        <authorList>
            <person name="Chen D.Z."/>
            <person name="Sun Y.M."/>
            <person name="Han L.M."/>
            <person name="Chen J."/>
            <person name="Ye J.X."/>
            <person name="Chen J.M."/>
        </authorList>
    </citation>
    <scope>NUCLEOTIDE SEQUENCE [LARGE SCALE GENOMIC DNA]</scope>
    <source>
        <strain evidence="1 2">S-1</strain>
    </source>
</reference>
<sequence length="30" mass="3259">MPMSFSAPKSGRNERCYCGSGVKFKRCCGA</sequence>
<organism evidence="1 2">
    <name type="scientific">Pseudomonas qingdaonensis</name>
    <dbReference type="NCBI Taxonomy" id="2056231"/>
    <lineage>
        <taxon>Bacteria</taxon>
        <taxon>Pseudomonadati</taxon>
        <taxon>Pseudomonadota</taxon>
        <taxon>Gammaproteobacteria</taxon>
        <taxon>Pseudomonadales</taxon>
        <taxon>Pseudomonadaceae</taxon>
        <taxon>Pseudomonas</taxon>
    </lineage>
</organism>
<dbReference type="EMBL" id="CP074676">
    <property type="protein sequence ID" value="QVL21428.1"/>
    <property type="molecule type" value="Genomic_DNA"/>
</dbReference>
<evidence type="ECO:0000313" key="1">
    <source>
        <dbReference type="EMBL" id="QVL21428.1"/>
    </source>
</evidence>
<keyword evidence="2" id="KW-1185">Reference proteome</keyword>
<name>A0ABX8E076_9PSED</name>
<proteinExistence type="predicted"/>
<dbReference type="Proteomes" id="UP000678154">
    <property type="component" value="Chromosome"/>
</dbReference>
<dbReference type="InterPro" id="IPR004027">
    <property type="entry name" value="SEC_C_motif"/>
</dbReference>
<dbReference type="Gene3D" id="3.10.450.50">
    <property type="match status" value="1"/>
</dbReference>
<protein>
    <submittedName>
        <fullName evidence="1">SEC-C domain-containing protein</fullName>
    </submittedName>
</protein>
<accession>A0ABX8E076</accession>
<evidence type="ECO:0000313" key="2">
    <source>
        <dbReference type="Proteomes" id="UP000678154"/>
    </source>
</evidence>
<gene>
    <name evidence="1" type="ORF">KH389_12945</name>
</gene>
<dbReference type="Pfam" id="PF02810">
    <property type="entry name" value="SEC-C"/>
    <property type="match status" value="1"/>
</dbReference>
<dbReference type="SUPFAM" id="SSF103642">
    <property type="entry name" value="Sec-C motif"/>
    <property type="match status" value="1"/>
</dbReference>